<dbReference type="Pfam" id="PF20246">
    <property type="entry name" value="DUF6601"/>
    <property type="match status" value="1"/>
</dbReference>
<feature type="transmembrane region" description="Helical" evidence="2">
    <location>
        <begin position="279"/>
        <end position="300"/>
    </location>
</feature>
<dbReference type="PANTHER" id="PTHR34414:SF1">
    <property type="entry name" value="SUBTILISIN-LIKE SERINE PROTEASE"/>
    <property type="match status" value="1"/>
</dbReference>
<dbReference type="AlphaFoldDB" id="A0A6A5R3L1"/>
<feature type="compositionally biased region" description="Polar residues" evidence="1">
    <location>
        <begin position="27"/>
        <end position="45"/>
    </location>
</feature>
<keyword evidence="2" id="KW-1133">Transmembrane helix</keyword>
<protein>
    <submittedName>
        <fullName evidence="3">Uncharacterized protein</fullName>
    </submittedName>
</protein>
<dbReference type="InterPro" id="IPR046536">
    <property type="entry name" value="DUF6601"/>
</dbReference>
<reference evidence="3" key="1">
    <citation type="journal article" date="2020" name="Stud. Mycol.">
        <title>101 Dothideomycetes genomes: a test case for predicting lifestyles and emergence of pathogens.</title>
        <authorList>
            <person name="Haridas S."/>
            <person name="Albert R."/>
            <person name="Binder M."/>
            <person name="Bloem J."/>
            <person name="Labutti K."/>
            <person name="Salamov A."/>
            <person name="Andreopoulos B."/>
            <person name="Baker S."/>
            <person name="Barry K."/>
            <person name="Bills G."/>
            <person name="Bluhm B."/>
            <person name="Cannon C."/>
            <person name="Castanera R."/>
            <person name="Culley D."/>
            <person name="Daum C."/>
            <person name="Ezra D."/>
            <person name="Gonzalez J."/>
            <person name="Henrissat B."/>
            <person name="Kuo A."/>
            <person name="Liang C."/>
            <person name="Lipzen A."/>
            <person name="Lutzoni F."/>
            <person name="Magnuson J."/>
            <person name="Mondo S."/>
            <person name="Nolan M."/>
            <person name="Ohm R."/>
            <person name="Pangilinan J."/>
            <person name="Park H.-J."/>
            <person name="Ramirez L."/>
            <person name="Alfaro M."/>
            <person name="Sun H."/>
            <person name="Tritt A."/>
            <person name="Yoshinaga Y."/>
            <person name="Zwiers L.-H."/>
            <person name="Turgeon B."/>
            <person name="Goodwin S."/>
            <person name="Spatafora J."/>
            <person name="Crous P."/>
            <person name="Grigoriev I."/>
        </authorList>
    </citation>
    <scope>NUCLEOTIDE SEQUENCE</scope>
    <source>
        <strain evidence="3">CBS 183.55</strain>
    </source>
</reference>
<feature type="region of interest" description="Disordered" evidence="1">
    <location>
        <begin position="1"/>
        <end position="45"/>
    </location>
</feature>
<dbReference type="PANTHER" id="PTHR34414">
    <property type="entry name" value="HET DOMAIN-CONTAINING PROTEIN-RELATED"/>
    <property type="match status" value="1"/>
</dbReference>
<evidence type="ECO:0000256" key="1">
    <source>
        <dbReference type="SAM" id="MobiDB-lite"/>
    </source>
</evidence>
<dbReference type="OrthoDB" id="5086500at2759"/>
<gene>
    <name evidence="3" type="ORF">M421DRAFT_427142</name>
</gene>
<sequence length="366" mass="41743">MPQDPSTKSHEDQILPFKINPIGIDGSKSSPQNTTTAVPSGSTLSTHDRRTDLYIPLLAASYRNSDDDLDIPSTTPEYLAFELNVDRLNAIHKRLWAVGRPMPPRALHHQRVLGREIVLTERMDMHLVWSGSRIFLKPIPRYLLEAKFWADHLSCKDKCYASHSMQRQIDEPGFCETQRLRRCALGFLVSYAALISYESDFHIARENNLLPKEVEWLSWKTFVKEILQVRPIYTHVNKRFVYGELRLNRLNTMYRLGRGLVRGYHSGYSQYGTFFQANFTWLASLLAYVVIILAAMQVGLGTTVLQESEEFQTASYGFTIFAIVGPLAAVALIFGVFLIAFVGNWVHTSNYERKRLSLINKVGKPA</sequence>
<keyword evidence="2" id="KW-0472">Membrane</keyword>
<dbReference type="GeneID" id="54352253"/>
<organism evidence="3 4">
    <name type="scientific">Didymella exigua CBS 183.55</name>
    <dbReference type="NCBI Taxonomy" id="1150837"/>
    <lineage>
        <taxon>Eukaryota</taxon>
        <taxon>Fungi</taxon>
        <taxon>Dikarya</taxon>
        <taxon>Ascomycota</taxon>
        <taxon>Pezizomycotina</taxon>
        <taxon>Dothideomycetes</taxon>
        <taxon>Pleosporomycetidae</taxon>
        <taxon>Pleosporales</taxon>
        <taxon>Pleosporineae</taxon>
        <taxon>Didymellaceae</taxon>
        <taxon>Didymella</taxon>
    </lineage>
</organism>
<evidence type="ECO:0000313" key="3">
    <source>
        <dbReference type="EMBL" id="KAF1922232.1"/>
    </source>
</evidence>
<evidence type="ECO:0000313" key="4">
    <source>
        <dbReference type="Proteomes" id="UP000800082"/>
    </source>
</evidence>
<feature type="transmembrane region" description="Helical" evidence="2">
    <location>
        <begin position="320"/>
        <end position="346"/>
    </location>
</feature>
<name>A0A6A5R3L1_9PLEO</name>
<evidence type="ECO:0000256" key="2">
    <source>
        <dbReference type="SAM" id="Phobius"/>
    </source>
</evidence>
<dbReference type="Proteomes" id="UP000800082">
    <property type="component" value="Unassembled WGS sequence"/>
</dbReference>
<dbReference type="EMBL" id="ML979045">
    <property type="protein sequence ID" value="KAF1922232.1"/>
    <property type="molecule type" value="Genomic_DNA"/>
</dbReference>
<dbReference type="RefSeq" id="XP_033442486.1">
    <property type="nucleotide sequence ID" value="XM_033594585.1"/>
</dbReference>
<keyword evidence="4" id="KW-1185">Reference proteome</keyword>
<accession>A0A6A5R3L1</accession>
<proteinExistence type="predicted"/>
<keyword evidence="2" id="KW-0812">Transmembrane</keyword>